<name>A0ABV7FQ37_9ALTE</name>
<protein>
    <submittedName>
        <fullName evidence="2">Uncharacterized protein</fullName>
    </submittedName>
</protein>
<proteinExistence type="predicted"/>
<feature type="chain" id="PRO_5046241038" evidence="1">
    <location>
        <begin position="25"/>
        <end position="152"/>
    </location>
</feature>
<evidence type="ECO:0000313" key="2">
    <source>
        <dbReference type="EMBL" id="MFC3121250.1"/>
    </source>
</evidence>
<comment type="caution">
    <text evidence="2">The sequence shown here is derived from an EMBL/GenBank/DDBJ whole genome shotgun (WGS) entry which is preliminary data.</text>
</comment>
<dbReference type="EMBL" id="JBHRSW010000007">
    <property type="protein sequence ID" value="MFC3121250.1"/>
    <property type="molecule type" value="Genomic_DNA"/>
</dbReference>
<dbReference type="Proteomes" id="UP001595478">
    <property type="component" value="Unassembled WGS sequence"/>
</dbReference>
<accession>A0ABV7FQ37</accession>
<organism evidence="2 3">
    <name type="scientific">Agaribacter flavus</name>
    <dbReference type="NCBI Taxonomy" id="1902781"/>
    <lineage>
        <taxon>Bacteria</taxon>
        <taxon>Pseudomonadati</taxon>
        <taxon>Pseudomonadota</taxon>
        <taxon>Gammaproteobacteria</taxon>
        <taxon>Alteromonadales</taxon>
        <taxon>Alteromonadaceae</taxon>
        <taxon>Agaribacter</taxon>
    </lineage>
</organism>
<evidence type="ECO:0000256" key="1">
    <source>
        <dbReference type="SAM" id="SignalP"/>
    </source>
</evidence>
<keyword evidence="1" id="KW-0732">Signal</keyword>
<evidence type="ECO:0000313" key="3">
    <source>
        <dbReference type="Proteomes" id="UP001595478"/>
    </source>
</evidence>
<sequence>MKSQLNKLLMLLPMILVTAIPASACEFHYGAPLGQLPQFHPLARQNFTKDAFEVVSLEHVKKTEVNAGEQATVKIAYKVPTSYRNVNISFSGSDETVEFISEPRISVDNTADTYYLTYTVDRPGTFKIAVQIYGFRGQTPFSTTQVIEVLAS</sequence>
<dbReference type="RefSeq" id="WP_376919384.1">
    <property type="nucleotide sequence ID" value="NZ_JBHRSW010000007.1"/>
</dbReference>
<gene>
    <name evidence="2" type="ORF">ACFOHL_06425</name>
</gene>
<feature type="signal peptide" evidence="1">
    <location>
        <begin position="1"/>
        <end position="24"/>
    </location>
</feature>
<reference evidence="3" key="1">
    <citation type="journal article" date="2019" name="Int. J. Syst. Evol. Microbiol.">
        <title>The Global Catalogue of Microorganisms (GCM) 10K type strain sequencing project: providing services to taxonomists for standard genome sequencing and annotation.</title>
        <authorList>
            <consortium name="The Broad Institute Genomics Platform"/>
            <consortium name="The Broad Institute Genome Sequencing Center for Infectious Disease"/>
            <person name="Wu L."/>
            <person name="Ma J."/>
        </authorList>
    </citation>
    <scope>NUCLEOTIDE SEQUENCE [LARGE SCALE GENOMIC DNA]</scope>
    <source>
        <strain evidence="3">KCTC 52473</strain>
    </source>
</reference>
<keyword evidence="3" id="KW-1185">Reference proteome</keyword>